<feature type="compositionally biased region" description="Basic and acidic residues" evidence="8">
    <location>
        <begin position="722"/>
        <end position="734"/>
    </location>
</feature>
<feature type="compositionally biased region" description="Basic and acidic residues" evidence="8">
    <location>
        <begin position="644"/>
        <end position="663"/>
    </location>
</feature>
<dbReference type="Pfam" id="PF20168">
    <property type="entry name" value="PDS5"/>
    <property type="match status" value="1"/>
</dbReference>
<feature type="compositionally biased region" description="Basic and acidic residues" evidence="8">
    <location>
        <begin position="461"/>
        <end position="471"/>
    </location>
</feature>
<dbReference type="InterPro" id="IPR016024">
    <property type="entry name" value="ARM-type_fold"/>
</dbReference>
<keyword evidence="2" id="KW-0132">Cell division</keyword>
<dbReference type="GO" id="GO:0035825">
    <property type="term" value="P:homologous recombination"/>
    <property type="evidence" value="ECO:0007669"/>
    <property type="project" value="UniProtKB-ARBA"/>
</dbReference>
<evidence type="ECO:0000256" key="5">
    <source>
        <dbReference type="ARBA" id="ARBA00023204"/>
    </source>
</evidence>
<protein>
    <submittedName>
        <fullName evidence="9">Armadillo-like helical</fullName>
    </submittedName>
</protein>
<dbReference type="SUPFAM" id="SSF63748">
    <property type="entry name" value="Tudor/PWWP/MBT"/>
    <property type="match status" value="1"/>
</dbReference>
<keyword evidence="3" id="KW-0227">DNA damage</keyword>
<keyword evidence="10" id="KW-1185">Reference proteome</keyword>
<gene>
    <name evidence="9" type="ORF">Ccrd_002828</name>
</gene>
<dbReference type="PANTHER" id="PTHR12663">
    <property type="entry name" value="ANDROGEN INDUCED INHIBITOR OF PROLIFERATION AS3 / PDS5-RELATED"/>
    <property type="match status" value="1"/>
</dbReference>
<reference evidence="9 10" key="1">
    <citation type="journal article" date="2016" name="Sci. Rep.">
        <title>The genome sequence of the outbreeding globe artichoke constructed de novo incorporating a phase-aware low-pass sequencing strategy of F1 progeny.</title>
        <authorList>
            <person name="Scaglione D."/>
            <person name="Reyes-Chin-Wo S."/>
            <person name="Acquadro A."/>
            <person name="Froenicke L."/>
            <person name="Portis E."/>
            <person name="Beitel C."/>
            <person name="Tirone M."/>
            <person name="Mauro R."/>
            <person name="Lo Monaco A."/>
            <person name="Mauromicale G."/>
            <person name="Faccioli P."/>
            <person name="Cattivelli L."/>
            <person name="Rieseberg L."/>
            <person name="Michelmore R."/>
            <person name="Lanteri S."/>
        </authorList>
    </citation>
    <scope>NUCLEOTIDE SEQUENCE [LARGE SCALE GENOMIC DNA]</scope>
    <source>
        <strain evidence="9">2C</strain>
    </source>
</reference>
<keyword evidence="4" id="KW-0498">Mitosis</keyword>
<evidence type="ECO:0000256" key="4">
    <source>
        <dbReference type="ARBA" id="ARBA00022776"/>
    </source>
</evidence>
<feature type="region of interest" description="Disordered" evidence="8">
    <location>
        <begin position="317"/>
        <end position="749"/>
    </location>
</feature>
<dbReference type="GO" id="GO:0006281">
    <property type="term" value="P:DNA repair"/>
    <property type="evidence" value="ECO:0007669"/>
    <property type="project" value="UniProtKB-KW"/>
</dbReference>
<organism evidence="9 10">
    <name type="scientific">Cynara cardunculus var. scolymus</name>
    <name type="common">Globe artichoke</name>
    <name type="synonym">Cynara scolymus</name>
    <dbReference type="NCBI Taxonomy" id="59895"/>
    <lineage>
        <taxon>Eukaryota</taxon>
        <taxon>Viridiplantae</taxon>
        <taxon>Streptophyta</taxon>
        <taxon>Embryophyta</taxon>
        <taxon>Tracheophyta</taxon>
        <taxon>Spermatophyta</taxon>
        <taxon>Magnoliopsida</taxon>
        <taxon>eudicotyledons</taxon>
        <taxon>Gunneridae</taxon>
        <taxon>Pentapetalae</taxon>
        <taxon>asterids</taxon>
        <taxon>campanulids</taxon>
        <taxon>Asterales</taxon>
        <taxon>Asteraceae</taxon>
        <taxon>Carduoideae</taxon>
        <taxon>Cardueae</taxon>
        <taxon>Carduinae</taxon>
        <taxon>Cynara</taxon>
    </lineage>
</organism>
<keyword evidence="7" id="KW-0131">Cell cycle</keyword>
<keyword evidence="6" id="KW-0539">Nucleus</keyword>
<feature type="compositionally biased region" description="Basic and acidic residues" evidence="8">
    <location>
        <begin position="902"/>
        <end position="915"/>
    </location>
</feature>
<dbReference type="EMBL" id="LEKV01004399">
    <property type="protein sequence ID" value="KVH95093.1"/>
    <property type="molecule type" value="Genomic_DNA"/>
</dbReference>
<dbReference type="SUPFAM" id="SSF48371">
    <property type="entry name" value="ARM repeat"/>
    <property type="match status" value="1"/>
</dbReference>
<feature type="compositionally biased region" description="Basic and acidic residues" evidence="8">
    <location>
        <begin position="391"/>
        <end position="402"/>
    </location>
</feature>
<feature type="region of interest" description="Disordered" evidence="8">
    <location>
        <begin position="836"/>
        <end position="1021"/>
    </location>
</feature>
<dbReference type="STRING" id="59895.A0A103XQL2"/>
<evidence type="ECO:0000256" key="3">
    <source>
        <dbReference type="ARBA" id="ARBA00022763"/>
    </source>
</evidence>
<dbReference type="Gramene" id="KVH95093">
    <property type="protein sequence ID" value="KVH95093"/>
    <property type="gene ID" value="Ccrd_002828"/>
</dbReference>
<dbReference type="AlphaFoldDB" id="A0A103XQL2"/>
<feature type="compositionally biased region" description="Basic and acidic residues" evidence="8">
    <location>
        <begin position="679"/>
        <end position="691"/>
    </location>
</feature>
<evidence type="ECO:0000256" key="1">
    <source>
        <dbReference type="ARBA" id="ARBA00004123"/>
    </source>
</evidence>
<dbReference type="GO" id="GO:0000785">
    <property type="term" value="C:chromatin"/>
    <property type="evidence" value="ECO:0007669"/>
    <property type="project" value="TreeGrafter"/>
</dbReference>
<evidence type="ECO:0000256" key="6">
    <source>
        <dbReference type="ARBA" id="ARBA00023242"/>
    </source>
</evidence>
<evidence type="ECO:0000313" key="9">
    <source>
        <dbReference type="EMBL" id="KVH95093.1"/>
    </source>
</evidence>
<dbReference type="GO" id="GO:0007064">
    <property type="term" value="P:mitotic sister chromatid cohesion"/>
    <property type="evidence" value="ECO:0007669"/>
    <property type="project" value="InterPro"/>
</dbReference>
<keyword evidence="5" id="KW-0234">DNA repair</keyword>
<evidence type="ECO:0000313" key="10">
    <source>
        <dbReference type="Proteomes" id="UP000243975"/>
    </source>
</evidence>
<name>A0A103XQL2_CYNCS</name>
<dbReference type="GO" id="GO:0051301">
    <property type="term" value="P:cell division"/>
    <property type="evidence" value="ECO:0007669"/>
    <property type="project" value="UniProtKB-KW"/>
</dbReference>
<accession>A0A103XQL2</accession>
<proteinExistence type="predicted"/>
<comment type="caution">
    <text evidence="9">The sequence shown here is derived from an EMBL/GenBank/DDBJ whole genome shotgun (WGS) entry which is preliminary data.</text>
</comment>
<evidence type="ECO:0000256" key="7">
    <source>
        <dbReference type="ARBA" id="ARBA00023306"/>
    </source>
</evidence>
<evidence type="ECO:0000256" key="8">
    <source>
        <dbReference type="SAM" id="MobiDB-lite"/>
    </source>
</evidence>
<feature type="compositionally biased region" description="Basic and acidic residues" evidence="8">
    <location>
        <begin position="541"/>
        <end position="558"/>
    </location>
</feature>
<comment type="subcellular location">
    <subcellularLocation>
        <location evidence="1">Nucleus</location>
    </subcellularLocation>
</comment>
<dbReference type="CDD" id="cd20404">
    <property type="entry name" value="Tudor_Agenet_AtEML-like"/>
    <property type="match status" value="1"/>
</dbReference>
<dbReference type="PANTHER" id="PTHR12663:SF3">
    <property type="entry name" value="SISTER CHROMATID COHESION PROTEIN PDS5 HOMOLOG C"/>
    <property type="match status" value="1"/>
</dbReference>
<feature type="compositionally biased region" description="Basic and acidic residues" evidence="8">
    <location>
        <begin position="611"/>
        <end position="628"/>
    </location>
</feature>
<dbReference type="Gene3D" id="2.30.30.140">
    <property type="match status" value="1"/>
</dbReference>
<sequence length="1021" mass="110918">MVTTDVELQLAQQLREAGKLLSDPPASDDDLLHILDQTEKLLSKVDQSPNAIMLAALHPSMKALVEGSLLRHSNVDVKIAVAACLSEITRVTAPDAPYSDEEMKDVFRLIVSSLENLSDTSSRSYEKKSSILETLYKVRSCVILLDLECNVLIVEMFEHFLKSVRDHHLGSIFTWMMNIMVLVLEESEDISIYMLKPLLASIKNNTEGVLPVARKLGEAVLQKSADKLKPYLIETLRILGDSLDNYSQVLASICEGTTDVVEHNDENASVQRLADESKLTTASSDNAAQAVRGNAEGTFLGEADATSNRSLKSVTGNGIMITGNEEGTADKESSKKLEEAINHPDSNLTSKVDTDASVTEKLAMVGSNSAQTSNRRGKKSDTILKAAKPSDSSHGHGNEAEKLPNNQSSSKDIRSSPCRESSLGAVIPSEIEKKTDSPVSVPKPIESYVANAPSQSSSLPDESHVKKDGLSKKQVLPQQVKVSLPYKRRKKGGRSKKKSLCRDDASSMDIVSMEPVLAKAPEGTSDSDMKSPKRGRKKAPVTKEDKHPPKVATLEDAKATSGPDIELLETSSKKVDTVDSESTPVKRTVRRRGKKVGAGDSVAKKNKLSGKKIDDGDSEAKKPKEAGKSTDAADPEGEPSRPSLIKEEGCDSDSKPPRQSAKDSRKRKIITKPSGNTANKEEGSDSDDKLLKLSAKKGNTSGPALVKSSSKNKSGKKRGHGKCVEEKEQEKSLSEDDSALKTATGEGNLEEALTTTVKRKRSSGKKVIETIKYDDSLVGLKVKVWWPEDKTFYDGVIESYDSKTYKHKVLYEDNEEEILNLKKEKWEIVQGISAHTEEKAAEVQSTDDLAETPKKKKSRIDSGPSASEEKLKVSAKRAGGDSLSSKSRGRGRPAKSAGSSKGEGKVDSKAKDTSIKSKPQKSSVKSVQAADSKEAGISEEDDVETPEIINKNKQGNRKMVNKCMVKTPQTGKKVDANDSSKPKSMEKEDEDAEGTPETAKEKPAEILKTATKSQRKRKKRT</sequence>
<feature type="compositionally biased region" description="Low complexity" evidence="8">
    <location>
        <begin position="916"/>
        <end position="928"/>
    </location>
</feature>
<dbReference type="OMA" id="NNMPNAG"/>
<dbReference type="Proteomes" id="UP000243975">
    <property type="component" value="Unassembled WGS sequence"/>
</dbReference>
<evidence type="ECO:0000256" key="2">
    <source>
        <dbReference type="ARBA" id="ARBA00022618"/>
    </source>
</evidence>
<feature type="compositionally biased region" description="Basic and acidic residues" evidence="8">
    <location>
        <begin position="328"/>
        <end position="342"/>
    </location>
</feature>
<feature type="compositionally biased region" description="Basic residues" evidence="8">
    <location>
        <begin position="486"/>
        <end position="499"/>
    </location>
</feature>
<dbReference type="InterPro" id="IPR039776">
    <property type="entry name" value="Pds5"/>
</dbReference>
<feature type="compositionally biased region" description="Basic and acidic residues" evidence="8">
    <location>
        <begin position="972"/>
        <end position="986"/>
    </location>
</feature>
<dbReference type="GO" id="GO:0005634">
    <property type="term" value="C:nucleus"/>
    <property type="evidence" value="ECO:0007669"/>
    <property type="project" value="UniProtKB-SubCell"/>
</dbReference>